<dbReference type="CDD" id="cd00156">
    <property type="entry name" value="REC"/>
    <property type="match status" value="1"/>
</dbReference>
<keyword evidence="3 6" id="KW-0597">Phosphoprotein</keyword>
<dbReference type="EMBL" id="WNXQ01000001">
    <property type="protein sequence ID" value="MWB76979.1"/>
    <property type="molecule type" value="Genomic_DNA"/>
</dbReference>
<protein>
    <recommendedName>
        <fullName evidence="2">histidine kinase</fullName>
        <ecNumber evidence="2">2.7.13.3</ecNumber>
    </recommendedName>
</protein>
<evidence type="ECO:0000259" key="8">
    <source>
        <dbReference type="PROSITE" id="PS50109"/>
    </source>
</evidence>
<comment type="catalytic activity">
    <reaction evidence="1">
        <text>ATP + protein L-histidine = ADP + protein N-phospho-L-histidine.</text>
        <dbReference type="EC" id="2.7.13.3"/>
    </reaction>
</comment>
<dbReference type="Pfam" id="PF00072">
    <property type="entry name" value="Response_reg"/>
    <property type="match status" value="1"/>
</dbReference>
<dbReference type="SUPFAM" id="SSF47384">
    <property type="entry name" value="Homodimeric domain of signal transducing histidine kinase"/>
    <property type="match status" value="1"/>
</dbReference>
<dbReference type="AlphaFoldDB" id="A0A844WDQ4"/>
<reference evidence="10 11" key="1">
    <citation type="submission" date="2019-11" db="EMBL/GenBank/DDBJ databases">
        <title>Pseudooceanicola pacifica sp. nov., isolated from deep-sea sediment of the Pacific Ocean.</title>
        <authorList>
            <person name="Lyu L."/>
        </authorList>
    </citation>
    <scope>NUCLEOTIDE SEQUENCE [LARGE SCALE GENOMIC DNA]</scope>
    <source>
        <strain evidence="10 11">216_PA32_1</strain>
    </source>
</reference>
<keyword evidence="5" id="KW-0418">Kinase</keyword>
<organism evidence="10 11">
    <name type="scientific">Pseudooceanicola pacificus</name>
    <dbReference type="NCBI Taxonomy" id="2676438"/>
    <lineage>
        <taxon>Bacteria</taxon>
        <taxon>Pseudomonadati</taxon>
        <taxon>Pseudomonadota</taxon>
        <taxon>Alphaproteobacteria</taxon>
        <taxon>Rhodobacterales</taxon>
        <taxon>Paracoccaceae</taxon>
        <taxon>Pseudooceanicola</taxon>
    </lineage>
</organism>
<dbReference type="InterPro" id="IPR001789">
    <property type="entry name" value="Sig_transdc_resp-reg_receiver"/>
</dbReference>
<evidence type="ECO:0000313" key="11">
    <source>
        <dbReference type="Proteomes" id="UP000443843"/>
    </source>
</evidence>
<keyword evidence="11" id="KW-1185">Reference proteome</keyword>
<dbReference type="Gene3D" id="1.10.287.130">
    <property type="match status" value="1"/>
</dbReference>
<dbReference type="InterPro" id="IPR036890">
    <property type="entry name" value="HATPase_C_sf"/>
</dbReference>
<evidence type="ECO:0000259" key="9">
    <source>
        <dbReference type="PROSITE" id="PS50110"/>
    </source>
</evidence>
<evidence type="ECO:0000256" key="7">
    <source>
        <dbReference type="SAM" id="Coils"/>
    </source>
</evidence>
<feature type="modified residue" description="4-aspartylphosphate" evidence="6">
    <location>
        <position position="667"/>
    </location>
</feature>
<dbReference type="Gene3D" id="3.40.50.2300">
    <property type="match status" value="1"/>
</dbReference>
<evidence type="ECO:0000256" key="6">
    <source>
        <dbReference type="PROSITE-ProRule" id="PRU00169"/>
    </source>
</evidence>
<evidence type="ECO:0000256" key="4">
    <source>
        <dbReference type="ARBA" id="ARBA00022679"/>
    </source>
</evidence>
<dbReference type="PROSITE" id="PS50109">
    <property type="entry name" value="HIS_KIN"/>
    <property type="match status" value="1"/>
</dbReference>
<evidence type="ECO:0000256" key="3">
    <source>
        <dbReference type="ARBA" id="ARBA00022553"/>
    </source>
</evidence>
<dbReference type="InterPro" id="IPR011006">
    <property type="entry name" value="CheY-like_superfamily"/>
</dbReference>
<feature type="domain" description="Histidine kinase" evidence="8">
    <location>
        <begin position="380"/>
        <end position="592"/>
    </location>
</feature>
<dbReference type="Gene3D" id="3.30.565.10">
    <property type="entry name" value="Histidine kinase-like ATPase, C-terminal domain"/>
    <property type="match status" value="1"/>
</dbReference>
<dbReference type="SUPFAM" id="SSF55874">
    <property type="entry name" value="ATPase domain of HSP90 chaperone/DNA topoisomerase II/histidine kinase"/>
    <property type="match status" value="1"/>
</dbReference>
<dbReference type="SMART" id="SM00388">
    <property type="entry name" value="HisKA"/>
    <property type="match status" value="1"/>
</dbReference>
<dbReference type="InterPro" id="IPR005467">
    <property type="entry name" value="His_kinase_dom"/>
</dbReference>
<dbReference type="GO" id="GO:0000155">
    <property type="term" value="F:phosphorelay sensor kinase activity"/>
    <property type="evidence" value="ECO:0007669"/>
    <property type="project" value="InterPro"/>
</dbReference>
<dbReference type="InterPro" id="IPR036097">
    <property type="entry name" value="HisK_dim/P_sf"/>
</dbReference>
<feature type="domain" description="Response regulatory" evidence="9">
    <location>
        <begin position="616"/>
        <end position="732"/>
    </location>
</feature>
<name>A0A844WDQ4_9RHOB</name>
<dbReference type="InterPro" id="IPR004358">
    <property type="entry name" value="Sig_transdc_His_kin-like_C"/>
</dbReference>
<evidence type="ECO:0000256" key="2">
    <source>
        <dbReference type="ARBA" id="ARBA00012438"/>
    </source>
</evidence>
<dbReference type="InterPro" id="IPR003594">
    <property type="entry name" value="HATPase_dom"/>
</dbReference>
<dbReference type="InterPro" id="IPR003661">
    <property type="entry name" value="HisK_dim/P_dom"/>
</dbReference>
<dbReference type="SUPFAM" id="SSF52172">
    <property type="entry name" value="CheY-like"/>
    <property type="match status" value="1"/>
</dbReference>
<dbReference type="PANTHER" id="PTHR43047:SF9">
    <property type="entry name" value="HISTIDINE KINASE"/>
    <property type="match status" value="1"/>
</dbReference>
<dbReference type="SMART" id="SM00448">
    <property type="entry name" value="REC"/>
    <property type="match status" value="1"/>
</dbReference>
<gene>
    <name evidence="10" type="ORF">GLS40_02940</name>
</gene>
<sequence>MSTISLINPEDSPERQTEKLMTIAASLMRRVEEGGESTGAAYAQFQRAALLEEEVRARTRDLEQAMELLNTSNAMLANATQEAEAARTNLANAIETVQEGFALFDSSERLVLCNSRFGMHMPDIRDSLQPGLTFQRYVHLISESLHLALPEGETPRQWRIRRMERHRDDHVIFNVRMIWNRWVQVSEHRTADGGTVILQTDVTDIMRIERQERERLLDDQARLIRATLDHLDQGVCIFDAHGHLAGWNQRMGDLLHVPIRRVYLNAEANGLLDWIEGHFTFQGISARGARDWIARRAGRDPMTFELRRGVEVLHVHAQEMPDGGFVISFTDVSAERAAVAAIREANESLEARVAARTLELQAALGAAERANASKSRFVAAASHDLLQPLSAAKLYLSSIPTDDGDPVTQEILSKTGRALQSVESILDALLDISKLDSGLAAVHVGPTQLGSMFARLEEELGPVARRKGLELRVVPSTAVASSDSTYLRRVLQNLISNAVRYTARGKVLVGARRRGDTIRVEVWDTGPGIPDDKRDVIFNEFQRLESIASPSEGMGLGLAIVDRACALLGHRLTLVSEVGRGSGFLVDLPLAKVQKLDEGGRAVPSDLAQDRLAGRLALLIENDADFRQAMTILLEKWGVDVFAVATGAEASALLSEVGLVPDVIVADYQLDDGERGTDAVTALRHTFGPVPACIVSADRGKELQEICARKDLPLISKPIEPGHLAINLVALLERSTT</sequence>
<dbReference type="InterPro" id="IPR035965">
    <property type="entry name" value="PAS-like_dom_sf"/>
</dbReference>
<proteinExistence type="predicted"/>
<keyword evidence="7" id="KW-0175">Coiled coil</keyword>
<evidence type="ECO:0000256" key="5">
    <source>
        <dbReference type="ARBA" id="ARBA00022777"/>
    </source>
</evidence>
<keyword evidence="4" id="KW-0808">Transferase</keyword>
<dbReference type="RefSeq" id="WP_160381095.1">
    <property type="nucleotide sequence ID" value="NZ_WNXQ01000001.1"/>
</dbReference>
<dbReference type="EC" id="2.7.13.3" evidence="2"/>
<dbReference type="CDD" id="cd00082">
    <property type="entry name" value="HisKA"/>
    <property type="match status" value="1"/>
</dbReference>
<dbReference type="Pfam" id="PF02518">
    <property type="entry name" value="HATPase_c"/>
    <property type="match status" value="1"/>
</dbReference>
<dbReference type="GO" id="GO:0009927">
    <property type="term" value="F:histidine phosphotransfer kinase activity"/>
    <property type="evidence" value="ECO:0007669"/>
    <property type="project" value="TreeGrafter"/>
</dbReference>
<dbReference type="PANTHER" id="PTHR43047">
    <property type="entry name" value="TWO-COMPONENT HISTIDINE PROTEIN KINASE"/>
    <property type="match status" value="1"/>
</dbReference>
<dbReference type="PRINTS" id="PR00344">
    <property type="entry name" value="BCTRLSENSOR"/>
</dbReference>
<dbReference type="SMART" id="SM00387">
    <property type="entry name" value="HATPase_c"/>
    <property type="match status" value="1"/>
</dbReference>
<dbReference type="Pfam" id="PF00512">
    <property type="entry name" value="HisKA"/>
    <property type="match status" value="1"/>
</dbReference>
<dbReference type="GO" id="GO:0005886">
    <property type="term" value="C:plasma membrane"/>
    <property type="evidence" value="ECO:0007669"/>
    <property type="project" value="TreeGrafter"/>
</dbReference>
<dbReference type="Gene3D" id="3.30.450.20">
    <property type="entry name" value="PAS domain"/>
    <property type="match status" value="2"/>
</dbReference>
<comment type="caution">
    <text evidence="10">The sequence shown here is derived from an EMBL/GenBank/DDBJ whole genome shotgun (WGS) entry which is preliminary data.</text>
</comment>
<evidence type="ECO:0000256" key="1">
    <source>
        <dbReference type="ARBA" id="ARBA00000085"/>
    </source>
</evidence>
<dbReference type="PROSITE" id="PS50110">
    <property type="entry name" value="RESPONSE_REGULATORY"/>
    <property type="match status" value="1"/>
</dbReference>
<dbReference type="Pfam" id="PF12860">
    <property type="entry name" value="PAS_7"/>
    <property type="match status" value="2"/>
</dbReference>
<dbReference type="Proteomes" id="UP000443843">
    <property type="component" value="Unassembled WGS sequence"/>
</dbReference>
<evidence type="ECO:0000313" key="10">
    <source>
        <dbReference type="EMBL" id="MWB76979.1"/>
    </source>
</evidence>
<feature type="coiled-coil region" evidence="7">
    <location>
        <begin position="48"/>
        <end position="96"/>
    </location>
</feature>
<dbReference type="SUPFAM" id="SSF55785">
    <property type="entry name" value="PYP-like sensor domain (PAS domain)"/>
    <property type="match status" value="1"/>
</dbReference>
<dbReference type="FunFam" id="3.30.565.10:FF:000049">
    <property type="entry name" value="Two-component sensor histidine kinase"/>
    <property type="match status" value="1"/>
</dbReference>
<accession>A0A844WDQ4</accession>